<dbReference type="InterPro" id="IPR036390">
    <property type="entry name" value="WH_DNA-bd_sf"/>
</dbReference>
<dbReference type="PANTHER" id="PTHR18964:SF173">
    <property type="entry name" value="GLUCOKINASE"/>
    <property type="match status" value="1"/>
</dbReference>
<sequence length="435" mass="45601">MADEIICTRDGGSDWGGGARPGCGPLRPVRPGGEDGAVPLRQQIFEAVRAEGTMSRVEAARNLGVSPGSVTAATTELIATGYLEEVAAPPRDSEAPRGRPPVALAVRPGAGVVAGIKISSAGHSAVLQDFAGGQIADHAVPWSGRRLSEAEVLEQVALMLDGVLANAGLSRSDILAVGLGVPGFIDGEAGIALWSPLIEGADLNLRDCVAERLGVPVIIDNDANLLTLAELWFGDGRAVSNFAVVTIEHGVGMGLVLNNRLYRGARGLGTELGHTKVQLDGALCRCGQRGCLEAYVADYALVREASTALDWQATAGVPSNVLLARLYDRAKAGNVAARSIFRRAGRYLAVGLANVVNLFDPEMIILSGERLEYDFLYADEVLGEMEAIAIRVDRPAPRVEIHAWGDLIWARGAAALALSYVTSERLGASGALSET</sequence>
<dbReference type="EMBL" id="FOGU01000010">
    <property type="protein sequence ID" value="SES31265.1"/>
    <property type="molecule type" value="Genomic_DNA"/>
</dbReference>
<dbReference type="Gene3D" id="1.10.10.10">
    <property type="entry name" value="Winged helix-like DNA-binding domain superfamily/Winged helix DNA-binding domain"/>
    <property type="match status" value="1"/>
</dbReference>
<dbReference type="PANTHER" id="PTHR18964">
    <property type="entry name" value="ROK (REPRESSOR, ORF, KINASE) FAMILY"/>
    <property type="match status" value="1"/>
</dbReference>
<dbReference type="RefSeq" id="WP_092695319.1">
    <property type="nucleotide sequence ID" value="NZ_FOGU01000010.1"/>
</dbReference>
<keyword evidence="3" id="KW-0808">Transferase</keyword>
<gene>
    <name evidence="3" type="ORF">SAMN04490244_11035</name>
</gene>
<dbReference type="SUPFAM" id="SSF53067">
    <property type="entry name" value="Actin-like ATPase domain"/>
    <property type="match status" value="1"/>
</dbReference>
<name>A0A1H9WBQ6_9RHOB</name>
<reference evidence="3 4" key="1">
    <citation type="submission" date="2016-10" db="EMBL/GenBank/DDBJ databases">
        <authorList>
            <person name="de Groot N.N."/>
        </authorList>
    </citation>
    <scope>NUCLEOTIDE SEQUENCE [LARGE SCALE GENOMIC DNA]</scope>
    <source>
        <strain evidence="3 4">DSM 23042</strain>
    </source>
</reference>
<dbReference type="CDD" id="cd24073">
    <property type="entry name" value="ASKHA_ATPase_ROK_CYANR"/>
    <property type="match status" value="1"/>
</dbReference>
<keyword evidence="4" id="KW-1185">Reference proteome</keyword>
<evidence type="ECO:0000313" key="3">
    <source>
        <dbReference type="EMBL" id="SES31265.1"/>
    </source>
</evidence>
<dbReference type="Pfam" id="PF00480">
    <property type="entry name" value="ROK"/>
    <property type="match status" value="1"/>
</dbReference>
<comment type="similarity">
    <text evidence="1">Belongs to the ROK (NagC/XylR) family.</text>
</comment>
<dbReference type="STRING" id="641238.SAMN04490244_11035"/>
<dbReference type="InterPro" id="IPR043129">
    <property type="entry name" value="ATPase_NBD"/>
</dbReference>
<dbReference type="OrthoDB" id="9810372at2"/>
<dbReference type="InterPro" id="IPR036388">
    <property type="entry name" value="WH-like_DNA-bd_sf"/>
</dbReference>
<feature type="region of interest" description="Disordered" evidence="2">
    <location>
        <begin position="1"/>
        <end position="21"/>
    </location>
</feature>
<dbReference type="GO" id="GO:0016301">
    <property type="term" value="F:kinase activity"/>
    <property type="evidence" value="ECO:0007669"/>
    <property type="project" value="UniProtKB-KW"/>
</dbReference>
<dbReference type="Gene3D" id="3.30.420.40">
    <property type="match status" value="2"/>
</dbReference>
<accession>A0A1H9WBQ6</accession>
<evidence type="ECO:0000313" key="4">
    <source>
        <dbReference type="Proteomes" id="UP000198885"/>
    </source>
</evidence>
<dbReference type="InterPro" id="IPR000600">
    <property type="entry name" value="ROK"/>
</dbReference>
<evidence type="ECO:0000256" key="2">
    <source>
        <dbReference type="SAM" id="MobiDB-lite"/>
    </source>
</evidence>
<dbReference type="PROSITE" id="PS01125">
    <property type="entry name" value="ROK"/>
    <property type="match status" value="1"/>
</dbReference>
<evidence type="ECO:0000256" key="1">
    <source>
        <dbReference type="ARBA" id="ARBA00006479"/>
    </source>
</evidence>
<organism evidence="3 4">
    <name type="scientific">Tranquillimonas rosea</name>
    <dbReference type="NCBI Taxonomy" id="641238"/>
    <lineage>
        <taxon>Bacteria</taxon>
        <taxon>Pseudomonadati</taxon>
        <taxon>Pseudomonadota</taxon>
        <taxon>Alphaproteobacteria</taxon>
        <taxon>Rhodobacterales</taxon>
        <taxon>Roseobacteraceae</taxon>
        <taxon>Tranquillimonas</taxon>
    </lineage>
</organism>
<dbReference type="InterPro" id="IPR049874">
    <property type="entry name" value="ROK_cs"/>
</dbReference>
<protein>
    <submittedName>
        <fullName evidence="3">Sugar kinase of the NBD/HSP70 family, may contain an N-terminal HTH domain</fullName>
    </submittedName>
</protein>
<dbReference type="SUPFAM" id="SSF46785">
    <property type="entry name" value="Winged helix' DNA-binding domain"/>
    <property type="match status" value="1"/>
</dbReference>
<dbReference type="AlphaFoldDB" id="A0A1H9WBQ6"/>
<keyword evidence="3" id="KW-0418">Kinase</keyword>
<dbReference type="Proteomes" id="UP000198885">
    <property type="component" value="Unassembled WGS sequence"/>
</dbReference>
<proteinExistence type="inferred from homology"/>